<evidence type="ECO:0000256" key="7">
    <source>
        <dbReference type="ARBA" id="ARBA00022917"/>
    </source>
</evidence>
<feature type="domain" description="Aminoacyl-tRNA synthetase class I anticodon-binding" evidence="11">
    <location>
        <begin position="436"/>
        <end position="513"/>
    </location>
</feature>
<accession>A0A2A4SV86</accession>
<organism evidence="12 13">
    <name type="scientific">SAR324 cluster bacterium</name>
    <dbReference type="NCBI Taxonomy" id="2024889"/>
    <lineage>
        <taxon>Bacteria</taxon>
        <taxon>Deltaproteobacteria</taxon>
        <taxon>SAR324 cluster</taxon>
    </lineage>
</organism>
<keyword evidence="6 10" id="KW-0067">ATP-binding</keyword>
<gene>
    <name evidence="10 12" type="primary">lysS</name>
    <name evidence="12" type="ORF">COB67_11115</name>
</gene>
<dbReference type="Gene3D" id="3.40.50.620">
    <property type="entry name" value="HUPs"/>
    <property type="match status" value="2"/>
</dbReference>
<dbReference type="PROSITE" id="PS00178">
    <property type="entry name" value="AA_TRNA_LIGASE_I"/>
    <property type="match status" value="1"/>
</dbReference>
<dbReference type="SUPFAM" id="SSF48163">
    <property type="entry name" value="An anticodon-binding domain of class I aminoacyl-tRNA synthetases"/>
    <property type="match status" value="1"/>
</dbReference>
<dbReference type="InterPro" id="IPR008925">
    <property type="entry name" value="aa_tRNA-synth_I_cd-bd_sf"/>
</dbReference>
<evidence type="ECO:0000256" key="10">
    <source>
        <dbReference type="HAMAP-Rule" id="MF_00177"/>
    </source>
</evidence>
<keyword evidence="7 10" id="KW-0648">Protein biosynthesis</keyword>
<dbReference type="HAMAP" id="MF_00177">
    <property type="entry name" value="Lys_tRNA_synth_class1"/>
    <property type="match status" value="1"/>
</dbReference>
<feature type="short sequence motif" description="'HIGH' region" evidence="10">
    <location>
        <begin position="33"/>
        <end position="41"/>
    </location>
</feature>
<comment type="similarity">
    <text evidence="2 10">Belongs to the class-I aminoacyl-tRNA synthetase family.</text>
</comment>
<evidence type="ECO:0000256" key="6">
    <source>
        <dbReference type="ARBA" id="ARBA00022840"/>
    </source>
</evidence>
<comment type="subcellular location">
    <subcellularLocation>
        <location evidence="1 10">Cytoplasm</location>
    </subcellularLocation>
</comment>
<dbReference type="InterPro" id="IPR001412">
    <property type="entry name" value="aa-tRNA-synth_I_CS"/>
</dbReference>
<dbReference type="InterPro" id="IPR014729">
    <property type="entry name" value="Rossmann-like_a/b/a_fold"/>
</dbReference>
<dbReference type="InterPro" id="IPR020751">
    <property type="entry name" value="aa-tRNA-synth_I_codon-bd_sub2"/>
</dbReference>
<dbReference type="EC" id="6.1.1.6" evidence="10"/>
<reference evidence="13" key="1">
    <citation type="submission" date="2017-08" db="EMBL/GenBank/DDBJ databases">
        <title>A dynamic microbial community with high functional redundancy inhabits the cold, oxic subseafloor aquifer.</title>
        <authorList>
            <person name="Tully B.J."/>
            <person name="Wheat C.G."/>
            <person name="Glazer B.T."/>
            <person name="Huber J.A."/>
        </authorList>
    </citation>
    <scope>NUCLEOTIDE SEQUENCE [LARGE SCALE GENOMIC DNA]</scope>
</reference>
<keyword evidence="5 10" id="KW-0547">Nucleotide-binding</keyword>
<keyword evidence="3 10" id="KW-0963">Cytoplasm</keyword>
<dbReference type="GO" id="GO:0005524">
    <property type="term" value="F:ATP binding"/>
    <property type="evidence" value="ECO:0007669"/>
    <property type="project" value="UniProtKB-UniRule"/>
</dbReference>
<keyword evidence="4 10" id="KW-0436">Ligase</keyword>
<dbReference type="PANTHER" id="PTHR37940:SF1">
    <property type="entry name" value="LYSINE--TRNA LIGASE"/>
    <property type="match status" value="1"/>
</dbReference>
<dbReference type="EMBL" id="NVSR01000117">
    <property type="protein sequence ID" value="PCI24979.1"/>
    <property type="molecule type" value="Genomic_DNA"/>
</dbReference>
<dbReference type="NCBIfam" id="TIGR00467">
    <property type="entry name" value="lysS_arch"/>
    <property type="match status" value="1"/>
</dbReference>
<protein>
    <recommendedName>
        <fullName evidence="10">Lysine--tRNA ligase</fullName>
        <ecNumber evidence="10">6.1.1.6</ecNumber>
    </recommendedName>
    <alternativeName>
        <fullName evidence="10">Lysyl-tRNA synthetase</fullName>
        <shortName evidence="10">LysRS</shortName>
    </alternativeName>
</protein>
<dbReference type="AlphaFoldDB" id="A0A2A4SV86"/>
<feature type="binding site" evidence="10">
    <location>
        <position position="291"/>
    </location>
    <ligand>
        <name>ATP</name>
        <dbReference type="ChEBI" id="CHEBI:30616"/>
    </ligand>
</feature>
<comment type="catalytic activity">
    <reaction evidence="9 10">
        <text>tRNA(Lys) + L-lysine + ATP = L-lysyl-tRNA(Lys) + AMP + diphosphate</text>
        <dbReference type="Rhea" id="RHEA:20792"/>
        <dbReference type="Rhea" id="RHEA-COMP:9696"/>
        <dbReference type="Rhea" id="RHEA-COMP:9697"/>
        <dbReference type="ChEBI" id="CHEBI:30616"/>
        <dbReference type="ChEBI" id="CHEBI:32551"/>
        <dbReference type="ChEBI" id="CHEBI:33019"/>
        <dbReference type="ChEBI" id="CHEBI:78442"/>
        <dbReference type="ChEBI" id="CHEBI:78529"/>
        <dbReference type="ChEBI" id="CHEBI:456215"/>
        <dbReference type="EC" id="6.1.1.6"/>
    </reaction>
</comment>
<dbReference type="PANTHER" id="PTHR37940">
    <property type="entry name" value="LYSINE--TRNA LIGASE"/>
    <property type="match status" value="1"/>
</dbReference>
<dbReference type="Gene3D" id="1.10.10.350">
    <property type="match status" value="1"/>
</dbReference>
<comment type="caution">
    <text evidence="10">Lacks conserved residue(s) required for the propagation of feature annotation.</text>
</comment>
<evidence type="ECO:0000256" key="8">
    <source>
        <dbReference type="ARBA" id="ARBA00023146"/>
    </source>
</evidence>
<evidence type="ECO:0000313" key="13">
    <source>
        <dbReference type="Proteomes" id="UP000218113"/>
    </source>
</evidence>
<name>A0A2A4SV86_9DELT</name>
<evidence type="ECO:0000256" key="5">
    <source>
        <dbReference type="ARBA" id="ARBA00022741"/>
    </source>
</evidence>
<sequence length="527" mass="59451">MAKVAWPVQEAKRILKAAKSGSNSFVFETGYGPSGLPHIGTFAEVVRTLFVIQALRALKPDAEIKLVVFSDDMDGLRNLPENVPNHDLLRPHLGAPLSTIPDPFGEKESFAGYMNGQLCLFLDSFGFEYEFHSSTECYKAGVFDDGLKKIMENYDKIRNIFTQTISEEKRAAWSPFFPICESCGKIYSTRVTDVDLENYRLSYHCDQDGKLFKSCGHQSTVDITGGHVKVGWKVDWALRWYVLGVNYEMYGKDLMESATVSSKICRILGGSAPVPYKYELFLDENGAKISKKIGNGLSMAQWMRYAPFEALLNFLLGNPNKAKKMGLPLLPRLIDEYLQLLRTQTSSEEDSPLWFLAQIQHQELKDVPAISSEIGFSLLYNVADSLSISDANLLYDYAVRYDSSVEQSEDFFRKLCGNVVSLVEDLQGEQSPKNLKINEEFLPYLVLIHEKLETVEEDSFDGNEMQKFLFALAKENEMNQREWFGFLYAVLLGKEQGPKIGPFFAILGKQKALTLVQGAIKEYVAKA</sequence>
<evidence type="ECO:0000259" key="11">
    <source>
        <dbReference type="Pfam" id="PF19269"/>
    </source>
</evidence>
<evidence type="ECO:0000256" key="9">
    <source>
        <dbReference type="ARBA" id="ARBA00048573"/>
    </source>
</evidence>
<evidence type="ECO:0000256" key="4">
    <source>
        <dbReference type="ARBA" id="ARBA00022598"/>
    </source>
</evidence>
<dbReference type="GO" id="GO:0004824">
    <property type="term" value="F:lysine-tRNA ligase activity"/>
    <property type="evidence" value="ECO:0007669"/>
    <property type="project" value="UniProtKB-UniRule"/>
</dbReference>
<dbReference type="GO" id="GO:0005737">
    <property type="term" value="C:cytoplasm"/>
    <property type="evidence" value="ECO:0007669"/>
    <property type="project" value="UniProtKB-SubCell"/>
</dbReference>
<evidence type="ECO:0000313" key="12">
    <source>
        <dbReference type="EMBL" id="PCI24979.1"/>
    </source>
</evidence>
<dbReference type="InterPro" id="IPR045462">
    <property type="entry name" value="aa-tRNA-synth_I_cd-bd"/>
</dbReference>
<comment type="caution">
    <text evidence="12">The sequence shown here is derived from an EMBL/GenBank/DDBJ whole genome shotgun (WGS) entry which is preliminary data.</text>
</comment>
<dbReference type="GO" id="GO:0006430">
    <property type="term" value="P:lysyl-tRNA aminoacylation"/>
    <property type="evidence" value="ECO:0007669"/>
    <property type="project" value="UniProtKB-UniRule"/>
</dbReference>
<dbReference type="InterPro" id="IPR002904">
    <property type="entry name" value="Lys-tRNA-ligase"/>
</dbReference>
<dbReference type="Pfam" id="PF01921">
    <property type="entry name" value="tRNA-synt_1f"/>
    <property type="match status" value="1"/>
</dbReference>
<evidence type="ECO:0000256" key="1">
    <source>
        <dbReference type="ARBA" id="ARBA00004496"/>
    </source>
</evidence>
<dbReference type="SUPFAM" id="SSF52374">
    <property type="entry name" value="Nucleotidylyl transferase"/>
    <property type="match status" value="1"/>
</dbReference>
<proteinExistence type="inferred from homology"/>
<keyword evidence="8 10" id="KW-0030">Aminoacyl-tRNA synthetase</keyword>
<dbReference type="Proteomes" id="UP000218113">
    <property type="component" value="Unassembled WGS sequence"/>
</dbReference>
<dbReference type="GO" id="GO:0000049">
    <property type="term" value="F:tRNA binding"/>
    <property type="evidence" value="ECO:0007669"/>
    <property type="project" value="InterPro"/>
</dbReference>
<evidence type="ECO:0000256" key="2">
    <source>
        <dbReference type="ARBA" id="ARBA00005594"/>
    </source>
</evidence>
<dbReference type="Pfam" id="PF19269">
    <property type="entry name" value="Anticodon_2"/>
    <property type="match status" value="1"/>
</dbReference>
<evidence type="ECO:0000256" key="3">
    <source>
        <dbReference type="ARBA" id="ARBA00022490"/>
    </source>
</evidence>